<feature type="transmembrane region" description="Helical" evidence="8">
    <location>
        <begin position="333"/>
        <end position="352"/>
    </location>
</feature>
<evidence type="ECO:0008006" key="11">
    <source>
        <dbReference type="Google" id="ProtNLM"/>
    </source>
</evidence>
<dbReference type="InterPro" id="IPR013604">
    <property type="entry name" value="7TM_chemorcpt"/>
</dbReference>
<dbReference type="OrthoDB" id="6513574at2759"/>
<keyword evidence="6" id="KW-0675">Receptor</keyword>
<keyword evidence="5 8" id="KW-0472">Membrane</keyword>
<feature type="compositionally biased region" description="Basic and acidic residues" evidence="7">
    <location>
        <begin position="161"/>
        <end position="174"/>
    </location>
</feature>
<feature type="transmembrane region" description="Helical" evidence="8">
    <location>
        <begin position="621"/>
        <end position="640"/>
    </location>
</feature>
<accession>A0A7R8XDG1</accession>
<proteinExistence type="predicted"/>
<dbReference type="PANTHER" id="PTHR21143:SF121">
    <property type="entry name" value="GUSTATORY AND ODORANT RECEPTOR 21A"/>
    <property type="match status" value="1"/>
</dbReference>
<dbReference type="EMBL" id="CAJPEV010000595">
    <property type="protein sequence ID" value="CAG0886779.1"/>
    <property type="molecule type" value="Genomic_DNA"/>
</dbReference>
<keyword evidence="4 8" id="KW-1133">Transmembrane helix</keyword>
<dbReference type="Pfam" id="PF08395">
    <property type="entry name" value="7tm_7"/>
    <property type="match status" value="1"/>
</dbReference>
<dbReference type="GO" id="GO:0005886">
    <property type="term" value="C:plasma membrane"/>
    <property type="evidence" value="ECO:0007669"/>
    <property type="project" value="UniProtKB-SubCell"/>
</dbReference>
<keyword evidence="2" id="KW-1003">Cell membrane</keyword>
<evidence type="ECO:0000256" key="7">
    <source>
        <dbReference type="SAM" id="MobiDB-lite"/>
    </source>
</evidence>
<feature type="transmembrane region" description="Helical" evidence="8">
    <location>
        <begin position="257"/>
        <end position="277"/>
    </location>
</feature>
<dbReference type="GO" id="GO:0030425">
    <property type="term" value="C:dendrite"/>
    <property type="evidence" value="ECO:0007669"/>
    <property type="project" value="TreeGrafter"/>
</dbReference>
<evidence type="ECO:0000256" key="3">
    <source>
        <dbReference type="ARBA" id="ARBA00022692"/>
    </source>
</evidence>
<evidence type="ECO:0000313" key="9">
    <source>
        <dbReference type="EMBL" id="CAD7244254.1"/>
    </source>
</evidence>
<feature type="transmembrane region" description="Helical" evidence="8">
    <location>
        <begin position="389"/>
        <end position="409"/>
    </location>
</feature>
<feature type="transmembrane region" description="Helical" evidence="8">
    <location>
        <begin position="297"/>
        <end position="321"/>
    </location>
</feature>
<dbReference type="GO" id="GO:0043025">
    <property type="term" value="C:neuronal cell body"/>
    <property type="evidence" value="ECO:0007669"/>
    <property type="project" value="TreeGrafter"/>
</dbReference>
<organism evidence="9">
    <name type="scientific">Darwinula stevensoni</name>
    <dbReference type="NCBI Taxonomy" id="69355"/>
    <lineage>
        <taxon>Eukaryota</taxon>
        <taxon>Metazoa</taxon>
        <taxon>Ecdysozoa</taxon>
        <taxon>Arthropoda</taxon>
        <taxon>Crustacea</taxon>
        <taxon>Oligostraca</taxon>
        <taxon>Ostracoda</taxon>
        <taxon>Podocopa</taxon>
        <taxon>Podocopida</taxon>
        <taxon>Darwinulocopina</taxon>
        <taxon>Darwinuloidea</taxon>
        <taxon>Darwinulidae</taxon>
        <taxon>Darwinula</taxon>
    </lineage>
</organism>
<name>A0A7R8XDG1_9CRUS</name>
<comment type="subcellular location">
    <subcellularLocation>
        <location evidence="1">Cell membrane</location>
        <topology evidence="1">Multi-pass membrane protein</topology>
    </subcellularLocation>
</comment>
<evidence type="ECO:0000256" key="4">
    <source>
        <dbReference type="ARBA" id="ARBA00022989"/>
    </source>
</evidence>
<dbReference type="GO" id="GO:0050909">
    <property type="term" value="P:sensory perception of taste"/>
    <property type="evidence" value="ECO:0007669"/>
    <property type="project" value="InterPro"/>
</dbReference>
<evidence type="ECO:0000313" key="10">
    <source>
        <dbReference type="Proteomes" id="UP000677054"/>
    </source>
</evidence>
<keyword evidence="3 8" id="KW-0812">Transmembrane</keyword>
<feature type="region of interest" description="Disordered" evidence="7">
    <location>
        <begin position="154"/>
        <end position="189"/>
    </location>
</feature>
<dbReference type="GO" id="GO:0030424">
    <property type="term" value="C:axon"/>
    <property type="evidence" value="ECO:0007669"/>
    <property type="project" value="TreeGrafter"/>
</dbReference>
<protein>
    <recommendedName>
        <fullName evidence="11">Gustatory receptor</fullName>
    </recommendedName>
</protein>
<dbReference type="AlphaFoldDB" id="A0A7R8XDG1"/>
<evidence type="ECO:0000256" key="6">
    <source>
        <dbReference type="ARBA" id="ARBA00023170"/>
    </source>
</evidence>
<evidence type="ECO:0000256" key="8">
    <source>
        <dbReference type="SAM" id="Phobius"/>
    </source>
</evidence>
<feature type="transmembrane region" description="Helical" evidence="8">
    <location>
        <begin position="102"/>
        <end position="125"/>
    </location>
</feature>
<dbReference type="PANTHER" id="PTHR21143">
    <property type="entry name" value="INVERTEBRATE GUSTATORY RECEPTOR"/>
    <property type="match status" value="1"/>
</dbReference>
<dbReference type="EMBL" id="LR900112">
    <property type="protein sequence ID" value="CAD7244254.1"/>
    <property type="molecule type" value="Genomic_DNA"/>
</dbReference>
<gene>
    <name evidence="9" type="ORF">DSTB1V02_LOCUS4154</name>
</gene>
<evidence type="ECO:0000256" key="2">
    <source>
        <dbReference type="ARBA" id="ARBA00022475"/>
    </source>
</evidence>
<feature type="transmembrane region" description="Helical" evidence="8">
    <location>
        <begin position="511"/>
        <end position="533"/>
    </location>
</feature>
<dbReference type="Proteomes" id="UP000677054">
    <property type="component" value="Unassembled WGS sequence"/>
</dbReference>
<sequence length="643" mass="72560">MWRMPHNIYKNTKNLETVGVFTFTHAESHNALESLSDIGGKLFQPGCDIIAILKVILEERAWELQNATKPLRRGEVLSLYLETHLHVSHLSRRLSSTFHPTLFLSFLADIVLTIVFAFFIISWALENSWPMVAMSLAKTLFCNSLLVSLCRTADGGGDQSSTHERQDPERRHGIQESGEEPPPSRSSLEPCVDQRRLRRMVWLQVMHFQSQTRCHQVRLQASGYLTLDKALLASIKGRPFVCLTLTSMEGKVTTIRCLRFLISVGAVLGILPIRNALNMKNGFAELSVCLFSFPSLYAVAITISSLTSMIVFYVVGFQYFIEISSSLGDQVGNHVCLVGGLGAFLTYVFSHLSLAKRLPPLMIELESVTQRLEPLVGPSNGVMKKSYGATVRCFIVVFLCEVTTTIIMVSEVSRTTDAHGMVYVVSTGFMLLSQHTTTCHRKQPKTAINKFRMNPPEQSFLLQILTVCLEEKAFQLQRDELVFCKRPEVGLRVYWEMHRDVWKLSRSFSSAFHPTLILSLATMIVSNIVYIYFSFSKLMDHNWSFAATAVFRALFFDVLIVAVARGADRLTSKSEEMMQSMIDFRNPPDKDVQIQAMYLLNQTRSHPVQITASGYFVLNKALLISIASNVVTYLIVLLEYRMG</sequence>
<feature type="transmembrane region" description="Helical" evidence="8">
    <location>
        <begin position="131"/>
        <end position="150"/>
    </location>
</feature>
<keyword evidence="10" id="KW-1185">Reference proteome</keyword>
<reference evidence="9" key="1">
    <citation type="submission" date="2020-11" db="EMBL/GenBank/DDBJ databases">
        <authorList>
            <person name="Tran Van P."/>
        </authorList>
    </citation>
    <scope>NUCLEOTIDE SEQUENCE</scope>
</reference>
<evidence type="ECO:0000256" key="5">
    <source>
        <dbReference type="ARBA" id="ARBA00023136"/>
    </source>
</evidence>
<feature type="transmembrane region" description="Helical" evidence="8">
    <location>
        <begin position="545"/>
        <end position="564"/>
    </location>
</feature>
<evidence type="ECO:0000256" key="1">
    <source>
        <dbReference type="ARBA" id="ARBA00004651"/>
    </source>
</evidence>